<proteinExistence type="predicted"/>
<protein>
    <submittedName>
        <fullName evidence="2">Hemerythrin domain-containing protein</fullName>
    </submittedName>
</protein>
<feature type="domain" description="Hemerythrin-like" evidence="1">
    <location>
        <begin position="13"/>
        <end position="147"/>
    </location>
</feature>
<gene>
    <name evidence="2" type="ORF">PZA18_16545</name>
</gene>
<dbReference type="RefSeq" id="WP_284101976.1">
    <property type="nucleotide sequence ID" value="NZ_JARRAF010000022.1"/>
</dbReference>
<evidence type="ECO:0000259" key="1">
    <source>
        <dbReference type="Pfam" id="PF01814"/>
    </source>
</evidence>
<keyword evidence="3" id="KW-1185">Reference proteome</keyword>
<dbReference type="EMBL" id="JARRAF010000022">
    <property type="protein sequence ID" value="MDK2125665.1"/>
    <property type="molecule type" value="Genomic_DNA"/>
</dbReference>
<organism evidence="2 3">
    <name type="scientific">Parachitinimonas caeni</name>
    <dbReference type="NCBI Taxonomy" id="3031301"/>
    <lineage>
        <taxon>Bacteria</taxon>
        <taxon>Pseudomonadati</taxon>
        <taxon>Pseudomonadota</taxon>
        <taxon>Betaproteobacteria</taxon>
        <taxon>Neisseriales</taxon>
        <taxon>Chitinibacteraceae</taxon>
        <taxon>Parachitinimonas</taxon>
    </lineage>
</organism>
<reference evidence="2" key="1">
    <citation type="submission" date="2023-03" db="EMBL/GenBank/DDBJ databases">
        <title>Chitinimonas shenzhenensis gen. nov., sp. nov., a novel member of family Burkholderiaceae isolated from activated sludge collected in Shen Zhen, China.</title>
        <authorList>
            <person name="Wang X."/>
        </authorList>
    </citation>
    <scope>NUCLEOTIDE SEQUENCE</scope>
    <source>
        <strain evidence="2">DQS-5</strain>
    </source>
</reference>
<accession>A0ABT7E2N8</accession>
<dbReference type="Proteomes" id="UP001172778">
    <property type="component" value="Unassembled WGS sequence"/>
</dbReference>
<name>A0ABT7E2N8_9NEIS</name>
<dbReference type="Pfam" id="PF01814">
    <property type="entry name" value="Hemerythrin"/>
    <property type="match status" value="1"/>
</dbReference>
<comment type="caution">
    <text evidence="2">The sequence shown here is derived from an EMBL/GenBank/DDBJ whole genome shotgun (WGS) entry which is preliminary data.</text>
</comment>
<dbReference type="Gene3D" id="1.20.120.520">
    <property type="entry name" value="nmb1532 protein domain like"/>
    <property type="match status" value="1"/>
</dbReference>
<sequence length="168" mass="18742">MFPSANLPSPDDPIAMLVACHDKVRRFSALVARIGDHVLQKGCDAEAQQAATSVLRYFDVAAPLHHADEEIDLFPALRGLRDSQLNYELDRIEYEHLPLAGLWRDVGHWLSLVQQGSPAEVPSSLLLTFATAYPEHARQEEERLYPHATRLPAPTLAKIGQAMASRRQ</sequence>
<evidence type="ECO:0000313" key="2">
    <source>
        <dbReference type="EMBL" id="MDK2125665.1"/>
    </source>
</evidence>
<dbReference type="InterPro" id="IPR012312">
    <property type="entry name" value="Hemerythrin-like"/>
</dbReference>
<evidence type="ECO:0000313" key="3">
    <source>
        <dbReference type="Proteomes" id="UP001172778"/>
    </source>
</evidence>